<keyword evidence="2" id="KW-1185">Reference proteome</keyword>
<evidence type="ECO:0000313" key="1">
    <source>
        <dbReference type="EMBL" id="EEP28943.1"/>
    </source>
</evidence>
<comment type="caution">
    <text evidence="1">The sequence shown here is derived from an EMBL/GenBank/DDBJ whole genome shotgun (WGS) entry which is preliminary data.</text>
</comment>
<name>C4G8J6_9FIRM</name>
<dbReference type="Proteomes" id="UP000003494">
    <property type="component" value="Unassembled WGS sequence"/>
</dbReference>
<dbReference type="STRING" id="626523.GCWU000342_00292"/>
<protein>
    <submittedName>
        <fullName evidence="1">Uncharacterized protein</fullName>
    </submittedName>
</protein>
<dbReference type="EMBL" id="ACIP02000001">
    <property type="protein sequence ID" value="EEP28943.1"/>
    <property type="molecule type" value="Genomic_DNA"/>
</dbReference>
<accession>C4G8J6</accession>
<gene>
    <name evidence="1" type="ORF">GCWU000342_00292</name>
</gene>
<dbReference type="AlphaFoldDB" id="C4G8J6"/>
<dbReference type="HOGENOM" id="CLU_3103784_0_0_9"/>
<reference evidence="1" key="1">
    <citation type="submission" date="2009-04" db="EMBL/GenBank/DDBJ databases">
        <authorList>
            <person name="Weinstock G."/>
            <person name="Sodergren E."/>
            <person name="Clifton S."/>
            <person name="Fulton L."/>
            <person name="Fulton B."/>
            <person name="Courtney L."/>
            <person name="Fronick C."/>
            <person name="Harrison M."/>
            <person name="Strong C."/>
            <person name="Farmer C."/>
            <person name="Delahaunty K."/>
            <person name="Markovic C."/>
            <person name="Hall O."/>
            <person name="Minx P."/>
            <person name="Tomlinson C."/>
            <person name="Mitreva M."/>
            <person name="Nelson J."/>
            <person name="Hou S."/>
            <person name="Wollam A."/>
            <person name="Pepin K.H."/>
            <person name="Johnson M."/>
            <person name="Bhonagiri V."/>
            <person name="Nash W.E."/>
            <person name="Warren W."/>
            <person name="Chinwalla A."/>
            <person name="Mardis E.R."/>
            <person name="Wilson R.K."/>
        </authorList>
    </citation>
    <scope>NUCLEOTIDE SEQUENCE [LARGE SCALE GENOMIC DNA]</scope>
    <source>
        <strain evidence="1">DSM 14600</strain>
    </source>
</reference>
<proteinExistence type="predicted"/>
<sequence>MAIDVIETLCIGIPDKRFQMAGARADASGTGLILHCFSEESLFFVVLVHVE</sequence>
<evidence type="ECO:0000313" key="2">
    <source>
        <dbReference type="Proteomes" id="UP000003494"/>
    </source>
</evidence>
<organism evidence="1 2">
    <name type="scientific">Shuttleworthella satelles DSM 14600</name>
    <dbReference type="NCBI Taxonomy" id="626523"/>
    <lineage>
        <taxon>Bacteria</taxon>
        <taxon>Bacillati</taxon>
        <taxon>Bacillota</taxon>
        <taxon>Clostridia</taxon>
        <taxon>Lachnospirales</taxon>
        <taxon>Lachnospiraceae</taxon>
        <taxon>Shuttleworthella</taxon>
    </lineage>
</organism>